<accession>A0A1G2V487</accession>
<organism evidence="13 14">
    <name type="scientific">Candidatus Zambryskibacteria bacterium RIFOXYC1_FULL_39_10</name>
    <dbReference type="NCBI Taxonomy" id="1802779"/>
    <lineage>
        <taxon>Bacteria</taxon>
        <taxon>Candidatus Zambryskiibacteriota</taxon>
    </lineage>
</organism>
<protein>
    <recommendedName>
        <fullName evidence="10">Ribosomal RNA small subunit methyltransferase E</fullName>
        <ecNumber evidence="10">2.1.1.193</ecNumber>
    </recommendedName>
</protein>
<dbReference type="PANTHER" id="PTHR30027">
    <property type="entry name" value="RIBOSOMAL RNA SMALL SUBUNIT METHYLTRANSFERASE E"/>
    <property type="match status" value="1"/>
</dbReference>
<dbReference type="InterPro" id="IPR015947">
    <property type="entry name" value="PUA-like_sf"/>
</dbReference>
<evidence type="ECO:0000256" key="4">
    <source>
        <dbReference type="ARBA" id="ARBA00022552"/>
    </source>
</evidence>
<evidence type="ECO:0000256" key="7">
    <source>
        <dbReference type="ARBA" id="ARBA00022691"/>
    </source>
</evidence>
<comment type="catalytic activity">
    <reaction evidence="9 10">
        <text>uridine(1498) in 16S rRNA + S-adenosyl-L-methionine = N(3)-methyluridine(1498) in 16S rRNA + S-adenosyl-L-homocysteine + H(+)</text>
        <dbReference type="Rhea" id="RHEA:42920"/>
        <dbReference type="Rhea" id="RHEA-COMP:10283"/>
        <dbReference type="Rhea" id="RHEA-COMP:10284"/>
        <dbReference type="ChEBI" id="CHEBI:15378"/>
        <dbReference type="ChEBI" id="CHEBI:57856"/>
        <dbReference type="ChEBI" id="CHEBI:59789"/>
        <dbReference type="ChEBI" id="CHEBI:65315"/>
        <dbReference type="ChEBI" id="CHEBI:74502"/>
        <dbReference type="EC" id="2.1.1.193"/>
    </reaction>
</comment>
<comment type="function">
    <text evidence="8 10">Specifically methylates the N3 position of the uracil ring of uridine 1498 (m3U1498) in 16S rRNA. Acts on the fully assembled 30S ribosomal subunit.</text>
</comment>
<dbReference type="EMBL" id="MHWW01000002">
    <property type="protein sequence ID" value="OHB16434.1"/>
    <property type="molecule type" value="Genomic_DNA"/>
</dbReference>
<dbReference type="SUPFAM" id="SSF75217">
    <property type="entry name" value="alpha/beta knot"/>
    <property type="match status" value="1"/>
</dbReference>
<evidence type="ECO:0000256" key="2">
    <source>
        <dbReference type="ARBA" id="ARBA00005528"/>
    </source>
</evidence>
<dbReference type="InterPro" id="IPR029026">
    <property type="entry name" value="tRNA_m1G_MTases_N"/>
</dbReference>
<reference evidence="13 14" key="1">
    <citation type="journal article" date="2016" name="Nat. Commun.">
        <title>Thousands of microbial genomes shed light on interconnected biogeochemical processes in an aquifer system.</title>
        <authorList>
            <person name="Anantharaman K."/>
            <person name="Brown C.T."/>
            <person name="Hug L.A."/>
            <person name="Sharon I."/>
            <person name="Castelle C.J."/>
            <person name="Probst A.J."/>
            <person name="Thomas B.C."/>
            <person name="Singh A."/>
            <person name="Wilkins M.J."/>
            <person name="Karaoz U."/>
            <person name="Brodie E.L."/>
            <person name="Williams K.H."/>
            <person name="Hubbard S.S."/>
            <person name="Banfield J.F."/>
        </authorList>
    </citation>
    <scope>NUCLEOTIDE SEQUENCE [LARGE SCALE GENOMIC DNA]</scope>
</reference>
<dbReference type="InterPro" id="IPR006700">
    <property type="entry name" value="RsmE"/>
</dbReference>
<evidence type="ECO:0000259" key="11">
    <source>
        <dbReference type="Pfam" id="PF04452"/>
    </source>
</evidence>
<keyword evidence="3 10" id="KW-0963">Cytoplasm</keyword>
<evidence type="ECO:0000313" key="13">
    <source>
        <dbReference type="EMBL" id="OHB16434.1"/>
    </source>
</evidence>
<dbReference type="InterPro" id="IPR029028">
    <property type="entry name" value="Alpha/beta_knot_MTases"/>
</dbReference>
<dbReference type="GO" id="GO:0070475">
    <property type="term" value="P:rRNA base methylation"/>
    <property type="evidence" value="ECO:0007669"/>
    <property type="project" value="TreeGrafter"/>
</dbReference>
<evidence type="ECO:0000313" key="14">
    <source>
        <dbReference type="Proteomes" id="UP000177697"/>
    </source>
</evidence>
<feature type="domain" description="Ribosomal RNA small subunit methyltransferase E methyltransferase" evidence="11">
    <location>
        <begin position="78"/>
        <end position="226"/>
    </location>
</feature>
<keyword evidence="7 10" id="KW-0949">S-adenosyl-L-methionine</keyword>
<evidence type="ECO:0000256" key="10">
    <source>
        <dbReference type="PIRNR" id="PIRNR015601"/>
    </source>
</evidence>
<gene>
    <name evidence="13" type="ORF">A2431_01925</name>
</gene>
<sequence>MRLHRFYINTPLEHTREIIDDEKLIHQWRDVFRYNVGSEVIVFDGSGTEFDAVIEKLNNREAELRLVSEREGIVPDREVVLYQSLIKKDKMEWVVEKATELGVSKIIPIISERSEKKGLNLERARRIAIEASEQCGRADVPVLGSIMGLEECIMGAEGEKIVFDITGEPFSSSVIHNIYPISLFVGPEGGWTEKEIEIFKESNAKIFSLGKLTLRAETAAIVALTTSKLPD</sequence>
<dbReference type="InterPro" id="IPR046887">
    <property type="entry name" value="RsmE_PUA-like"/>
</dbReference>
<dbReference type="PIRSF" id="PIRSF015601">
    <property type="entry name" value="MTase_slr0722"/>
    <property type="match status" value="1"/>
</dbReference>
<proteinExistence type="inferred from homology"/>
<dbReference type="SUPFAM" id="SSF88697">
    <property type="entry name" value="PUA domain-like"/>
    <property type="match status" value="1"/>
</dbReference>
<dbReference type="EC" id="2.1.1.193" evidence="10"/>
<evidence type="ECO:0000256" key="8">
    <source>
        <dbReference type="ARBA" id="ARBA00025699"/>
    </source>
</evidence>
<evidence type="ECO:0000256" key="3">
    <source>
        <dbReference type="ARBA" id="ARBA00022490"/>
    </source>
</evidence>
<dbReference type="GO" id="GO:0005737">
    <property type="term" value="C:cytoplasm"/>
    <property type="evidence" value="ECO:0007669"/>
    <property type="project" value="UniProtKB-SubCell"/>
</dbReference>
<dbReference type="Proteomes" id="UP000177697">
    <property type="component" value="Unassembled WGS sequence"/>
</dbReference>
<evidence type="ECO:0000256" key="6">
    <source>
        <dbReference type="ARBA" id="ARBA00022679"/>
    </source>
</evidence>
<evidence type="ECO:0000256" key="5">
    <source>
        <dbReference type="ARBA" id="ARBA00022603"/>
    </source>
</evidence>
<keyword evidence="5 10" id="KW-0489">Methyltransferase</keyword>
<evidence type="ECO:0000256" key="9">
    <source>
        <dbReference type="ARBA" id="ARBA00047944"/>
    </source>
</evidence>
<comment type="similarity">
    <text evidence="2 10">Belongs to the RNA methyltransferase RsmE family.</text>
</comment>
<comment type="caution">
    <text evidence="13">The sequence shown here is derived from an EMBL/GenBank/DDBJ whole genome shotgun (WGS) entry which is preliminary data.</text>
</comment>
<dbReference type="GO" id="GO:0070042">
    <property type="term" value="F:rRNA (uridine-N3-)-methyltransferase activity"/>
    <property type="evidence" value="ECO:0007669"/>
    <property type="project" value="TreeGrafter"/>
</dbReference>
<keyword evidence="4 10" id="KW-0698">rRNA processing</keyword>
<feature type="domain" description="Ribosomal RNA small subunit methyltransferase E PUA-like" evidence="12">
    <location>
        <begin position="31"/>
        <end position="66"/>
    </location>
</feature>
<dbReference type="PANTHER" id="PTHR30027:SF3">
    <property type="entry name" value="16S RRNA (URACIL(1498)-N(3))-METHYLTRANSFERASE"/>
    <property type="match status" value="1"/>
</dbReference>
<evidence type="ECO:0000256" key="1">
    <source>
        <dbReference type="ARBA" id="ARBA00004496"/>
    </source>
</evidence>
<dbReference type="InterPro" id="IPR046886">
    <property type="entry name" value="RsmE_MTase_dom"/>
</dbReference>
<dbReference type="CDD" id="cd18084">
    <property type="entry name" value="RsmE-like"/>
    <property type="match status" value="1"/>
</dbReference>
<dbReference type="Pfam" id="PF20260">
    <property type="entry name" value="PUA_4"/>
    <property type="match status" value="1"/>
</dbReference>
<keyword evidence="6 10" id="KW-0808">Transferase</keyword>
<dbReference type="Pfam" id="PF04452">
    <property type="entry name" value="Methyltrans_RNA"/>
    <property type="match status" value="1"/>
</dbReference>
<dbReference type="Gene3D" id="3.40.1280.10">
    <property type="match status" value="1"/>
</dbReference>
<dbReference type="AlphaFoldDB" id="A0A1G2V487"/>
<evidence type="ECO:0000259" key="12">
    <source>
        <dbReference type="Pfam" id="PF20260"/>
    </source>
</evidence>
<dbReference type="NCBIfam" id="TIGR00046">
    <property type="entry name" value="RsmE family RNA methyltransferase"/>
    <property type="match status" value="1"/>
</dbReference>
<comment type="subcellular location">
    <subcellularLocation>
        <location evidence="1 10">Cytoplasm</location>
    </subcellularLocation>
</comment>
<name>A0A1G2V487_9BACT</name>